<dbReference type="AlphaFoldDB" id="A0A9Q0GXM3"/>
<comment type="caution">
    <text evidence="1">The sequence shown here is derived from an EMBL/GenBank/DDBJ whole genome shotgun (WGS) entry which is preliminary data.</text>
</comment>
<gene>
    <name evidence="1" type="ORF">NE237_030331</name>
</gene>
<dbReference type="EMBL" id="JAMYWD010000012">
    <property type="protein sequence ID" value="KAJ4953499.1"/>
    <property type="molecule type" value="Genomic_DNA"/>
</dbReference>
<dbReference type="Proteomes" id="UP001141806">
    <property type="component" value="Unassembled WGS sequence"/>
</dbReference>
<dbReference type="PANTHER" id="PTHR31972">
    <property type="entry name" value="EXPRESSED PROTEIN"/>
    <property type="match status" value="1"/>
</dbReference>
<dbReference type="InterPro" id="IPR008586">
    <property type="entry name" value="DUF868_pln"/>
</dbReference>
<dbReference type="PANTHER" id="PTHR31972:SF3">
    <property type="entry name" value="OS09G0416600 PROTEIN"/>
    <property type="match status" value="1"/>
</dbReference>
<sequence>MSNRSSSSSLASCFRSTTLTMDLDPPLAAVPTFDTANLSTCVYNIDLGVFAVTWCCNVIGRVLHMDLRLDNQDEDLSFRLNIKPFLFWWRHRSKRFNLNNPTRKVQIFWDLTKIKFDSGSEAQSGFYVVVAIDGEMILVVGDSCDEAYRKTRAKARDNPFYYKERACCW</sequence>
<proteinExistence type="predicted"/>
<evidence type="ECO:0000313" key="2">
    <source>
        <dbReference type="Proteomes" id="UP001141806"/>
    </source>
</evidence>
<evidence type="ECO:0000313" key="1">
    <source>
        <dbReference type="EMBL" id="KAJ4953499.1"/>
    </source>
</evidence>
<dbReference type="OrthoDB" id="1894291at2759"/>
<dbReference type="Pfam" id="PF05910">
    <property type="entry name" value="DUF868"/>
    <property type="match status" value="1"/>
</dbReference>
<protein>
    <submittedName>
        <fullName evidence="1">Uncharacterized protein</fullName>
    </submittedName>
</protein>
<organism evidence="1 2">
    <name type="scientific">Protea cynaroides</name>
    <dbReference type="NCBI Taxonomy" id="273540"/>
    <lineage>
        <taxon>Eukaryota</taxon>
        <taxon>Viridiplantae</taxon>
        <taxon>Streptophyta</taxon>
        <taxon>Embryophyta</taxon>
        <taxon>Tracheophyta</taxon>
        <taxon>Spermatophyta</taxon>
        <taxon>Magnoliopsida</taxon>
        <taxon>Proteales</taxon>
        <taxon>Proteaceae</taxon>
        <taxon>Protea</taxon>
    </lineage>
</organism>
<name>A0A9Q0GXM3_9MAGN</name>
<accession>A0A9Q0GXM3</accession>
<reference evidence="1" key="1">
    <citation type="journal article" date="2023" name="Plant J.">
        <title>The genome of the king protea, Protea cynaroides.</title>
        <authorList>
            <person name="Chang J."/>
            <person name="Duong T.A."/>
            <person name="Schoeman C."/>
            <person name="Ma X."/>
            <person name="Roodt D."/>
            <person name="Barker N."/>
            <person name="Li Z."/>
            <person name="Van de Peer Y."/>
            <person name="Mizrachi E."/>
        </authorList>
    </citation>
    <scope>NUCLEOTIDE SEQUENCE</scope>
    <source>
        <tissue evidence="1">Young leaves</tissue>
    </source>
</reference>
<keyword evidence="2" id="KW-1185">Reference proteome</keyword>